<evidence type="ECO:0000313" key="3">
    <source>
        <dbReference type="Proteomes" id="UP000176422"/>
    </source>
</evidence>
<accession>A0A1F8DXG3</accession>
<dbReference type="AlphaFoldDB" id="A0A1F8DXG3"/>
<evidence type="ECO:0000313" key="2">
    <source>
        <dbReference type="EMBL" id="OGM93166.1"/>
    </source>
</evidence>
<dbReference type="Proteomes" id="UP000176422">
    <property type="component" value="Unassembled WGS sequence"/>
</dbReference>
<dbReference type="STRING" id="1802559.A2372_02045"/>
<feature type="transmembrane region" description="Helical" evidence="1">
    <location>
        <begin position="87"/>
        <end position="110"/>
    </location>
</feature>
<dbReference type="EMBL" id="MGIT01000001">
    <property type="protein sequence ID" value="OGM93166.1"/>
    <property type="molecule type" value="Genomic_DNA"/>
</dbReference>
<evidence type="ECO:0000256" key="1">
    <source>
        <dbReference type="SAM" id="Phobius"/>
    </source>
</evidence>
<reference evidence="2 3" key="1">
    <citation type="journal article" date="2016" name="Nat. Commun.">
        <title>Thousands of microbial genomes shed light on interconnected biogeochemical processes in an aquifer system.</title>
        <authorList>
            <person name="Anantharaman K."/>
            <person name="Brown C.T."/>
            <person name="Hug L.A."/>
            <person name="Sharon I."/>
            <person name="Castelle C.J."/>
            <person name="Probst A.J."/>
            <person name="Thomas B.C."/>
            <person name="Singh A."/>
            <person name="Wilkins M.J."/>
            <person name="Karaoz U."/>
            <person name="Brodie E.L."/>
            <person name="Williams K.H."/>
            <person name="Hubbard S.S."/>
            <person name="Banfield J.F."/>
        </authorList>
    </citation>
    <scope>NUCLEOTIDE SEQUENCE [LARGE SCALE GENOMIC DNA]</scope>
</reference>
<keyword evidence="1" id="KW-0812">Transmembrane</keyword>
<comment type="caution">
    <text evidence="2">The sequence shown here is derived from an EMBL/GenBank/DDBJ whole genome shotgun (WGS) entry which is preliminary data.</text>
</comment>
<keyword evidence="1" id="KW-1133">Transmembrane helix</keyword>
<sequence>MDKQKLITIAKDQLKGGIGQDQVRELLVYRGVEPADVDAIMQAVLATGDAKPAQVSGEDVLKKADEVFNDIAQEAQLKPEDAKKERVIIALSVLVCIALLAIGSVVYYLYF</sequence>
<proteinExistence type="predicted"/>
<name>A0A1F8DXG3_9BACT</name>
<protein>
    <submittedName>
        <fullName evidence="2">Uncharacterized protein</fullName>
    </submittedName>
</protein>
<keyword evidence="1" id="KW-0472">Membrane</keyword>
<gene>
    <name evidence="2" type="ORF">A2372_02045</name>
</gene>
<organism evidence="2 3">
    <name type="scientific">Candidatus Wolfebacteria bacterium RIFOXYB1_FULL_54_12</name>
    <dbReference type="NCBI Taxonomy" id="1802559"/>
    <lineage>
        <taxon>Bacteria</taxon>
        <taxon>Candidatus Wolfeibacteriota</taxon>
    </lineage>
</organism>